<organism evidence="9 12">
    <name type="scientific">Caldibacillus thermoamylovorans</name>
    <dbReference type="NCBI Taxonomy" id="35841"/>
    <lineage>
        <taxon>Bacteria</taxon>
        <taxon>Bacillati</taxon>
        <taxon>Bacillota</taxon>
        <taxon>Bacilli</taxon>
        <taxon>Bacillales</taxon>
        <taxon>Bacillaceae</taxon>
        <taxon>Caldibacillus</taxon>
    </lineage>
</organism>
<keyword evidence="3" id="KW-0732">Signal</keyword>
<proteinExistence type="inferred from homology"/>
<dbReference type="InterPro" id="IPR009003">
    <property type="entry name" value="Peptidase_S1_PA"/>
</dbReference>
<dbReference type="GO" id="GO:0004252">
    <property type="term" value="F:serine-type endopeptidase activity"/>
    <property type="evidence" value="ECO:0007669"/>
    <property type="project" value="InterPro"/>
</dbReference>
<dbReference type="Proteomes" id="UP000040576">
    <property type="component" value="Unassembled WGS sequence"/>
</dbReference>
<evidence type="ECO:0000256" key="1">
    <source>
        <dbReference type="ARBA" id="ARBA00008764"/>
    </source>
</evidence>
<evidence type="ECO:0000313" key="10">
    <source>
        <dbReference type="EMBL" id="KIO72912.1"/>
    </source>
</evidence>
<dbReference type="InterPro" id="IPR008256">
    <property type="entry name" value="Peptidase_S1B"/>
</dbReference>
<feature type="active site" description="Charge relay system" evidence="6">
    <location>
        <position position="86"/>
    </location>
</feature>
<dbReference type="Pfam" id="PF00089">
    <property type="entry name" value="Trypsin"/>
    <property type="match status" value="1"/>
</dbReference>
<dbReference type="PATRIC" id="fig|35841.7.peg.560"/>
<feature type="active site" description="Charge relay system" evidence="6">
    <location>
        <position position="211"/>
    </location>
</feature>
<dbReference type="EMBL" id="CCRF01000102">
    <property type="protein sequence ID" value="CEE03186.1"/>
    <property type="molecule type" value="Genomic_DNA"/>
</dbReference>
<dbReference type="InterPro" id="IPR043504">
    <property type="entry name" value="Peptidase_S1_PA_chymotrypsin"/>
</dbReference>
<evidence type="ECO:0000313" key="12">
    <source>
        <dbReference type="Proteomes" id="UP000040576"/>
    </source>
</evidence>
<feature type="active site" description="Charge relay system" evidence="6">
    <location>
        <position position="136"/>
    </location>
</feature>
<reference evidence="9 12" key="1">
    <citation type="submission" date="2014-07" db="EMBL/GenBank/DDBJ databases">
        <authorList>
            <person name="Wibberg Daniel"/>
        </authorList>
    </citation>
    <scope>NUCLEOTIDE SEQUENCE [LARGE SCALE GENOMIC DNA]</scope>
</reference>
<protein>
    <recommendedName>
        <fullName evidence="7">Serine protease</fullName>
        <ecNumber evidence="7">3.4.21.-</ecNumber>
    </recommendedName>
</protein>
<evidence type="ECO:0000313" key="9">
    <source>
        <dbReference type="EMBL" id="CEE03186.1"/>
    </source>
</evidence>
<dbReference type="Gene3D" id="2.40.10.10">
    <property type="entry name" value="Trypsin-like serine proteases"/>
    <property type="match status" value="2"/>
</dbReference>
<name>A0A090IYL7_9BACI</name>
<comment type="similarity">
    <text evidence="1 7">Belongs to the peptidase S1B family.</text>
</comment>
<keyword evidence="2 7" id="KW-0645">Protease</keyword>
<evidence type="ECO:0000256" key="4">
    <source>
        <dbReference type="ARBA" id="ARBA00022801"/>
    </source>
</evidence>
<evidence type="ECO:0000256" key="6">
    <source>
        <dbReference type="PIRSR" id="PIRSR608256-1"/>
    </source>
</evidence>
<evidence type="ECO:0000256" key="3">
    <source>
        <dbReference type="ARBA" id="ARBA00022729"/>
    </source>
</evidence>
<evidence type="ECO:0000313" key="11">
    <source>
        <dbReference type="Proteomes" id="UP000032076"/>
    </source>
</evidence>
<evidence type="ECO:0000259" key="8">
    <source>
        <dbReference type="Pfam" id="PF00089"/>
    </source>
</evidence>
<dbReference type="InterPro" id="IPR050966">
    <property type="entry name" value="Glutamyl_endopeptidase"/>
</dbReference>
<evidence type="ECO:0000256" key="7">
    <source>
        <dbReference type="RuleBase" id="RU004296"/>
    </source>
</evidence>
<dbReference type="OrthoDB" id="191045at2"/>
<dbReference type="PANTHER" id="PTHR15462">
    <property type="entry name" value="SERINE PROTEASE"/>
    <property type="match status" value="1"/>
</dbReference>
<sequence>MKNSRYFFILIFTMALFILPNSTNVSAFEGRSNTFITPFSIIGEDGRTEVVNSEIMPYSSISFLFSLDSMCTGTIIDDDKVLTAAHSVYNPGTKQYYRNSTIYPGVNKDEFPFGSANSIEYIVPVQYIHSGNPKFDYAIIKLNKPIGHNIERLNFKNIKYTLGNPIKVIGYPRVDKLEETGKVSQYEMEGRALSEDHFNLYYDIDTSIGQSGAPILNNKNEIIGIHIGRYRTNGLNGGIKVNKVMENFIRRALEK</sequence>
<dbReference type="PRINTS" id="PR00839">
    <property type="entry name" value="V8PROTEASE"/>
</dbReference>
<dbReference type="GO" id="GO:0006508">
    <property type="term" value="P:proteolysis"/>
    <property type="evidence" value="ECO:0007669"/>
    <property type="project" value="UniProtKB-KW"/>
</dbReference>
<evidence type="ECO:0000256" key="5">
    <source>
        <dbReference type="ARBA" id="ARBA00022825"/>
    </source>
</evidence>
<dbReference type="AlphaFoldDB" id="A0A090IYL7"/>
<evidence type="ECO:0000256" key="2">
    <source>
        <dbReference type="ARBA" id="ARBA00022670"/>
    </source>
</evidence>
<feature type="domain" description="Peptidase S1" evidence="8">
    <location>
        <begin position="67"/>
        <end position="235"/>
    </location>
</feature>
<keyword evidence="4 7" id="KW-0378">Hydrolase</keyword>
<dbReference type="Proteomes" id="UP000032076">
    <property type="component" value="Unassembled WGS sequence"/>
</dbReference>
<dbReference type="InterPro" id="IPR001254">
    <property type="entry name" value="Trypsin_dom"/>
</dbReference>
<dbReference type="SUPFAM" id="SSF50494">
    <property type="entry name" value="Trypsin-like serine proteases"/>
    <property type="match status" value="1"/>
</dbReference>
<keyword evidence="12" id="KW-1185">Reference proteome</keyword>
<accession>A0A090IYL7</accession>
<dbReference type="EC" id="3.4.21.-" evidence="7"/>
<gene>
    <name evidence="10" type="ORF">B4167_2584</name>
    <name evidence="9" type="ORF">BT1A1_3405</name>
</gene>
<dbReference type="EMBL" id="JXLU01000079">
    <property type="protein sequence ID" value="KIO72912.1"/>
    <property type="molecule type" value="Genomic_DNA"/>
</dbReference>
<reference evidence="10 11" key="2">
    <citation type="submission" date="2015-01" db="EMBL/GenBank/DDBJ databases">
        <title>Draft Genome Sequences of Four Bacillus thermoamylovorans Strains, Isolated From Food Products.</title>
        <authorList>
            <person name="Krawcyk A.O."/>
            <person name="Berendsen E.M."/>
            <person name="Eijlander R.T."/>
            <person name="de Jong A."/>
            <person name="Wells-Bennik M."/>
            <person name="Kuipers O.P."/>
        </authorList>
    </citation>
    <scope>NUCLEOTIDE SEQUENCE [LARGE SCALE GENOMIC DNA]</scope>
    <source>
        <strain evidence="10 11">B4167</strain>
    </source>
</reference>
<keyword evidence="5 7" id="KW-0720">Serine protease</keyword>
<dbReference type="PANTHER" id="PTHR15462:SF8">
    <property type="entry name" value="SERINE PROTEASE"/>
    <property type="match status" value="1"/>
</dbReference>
<dbReference type="RefSeq" id="WP_051989208.1">
    <property type="nucleotide sequence ID" value="NZ_CCRF01000102.1"/>
</dbReference>